<keyword evidence="2" id="KW-0472">Membrane</keyword>
<protein>
    <submittedName>
        <fullName evidence="3">Uncharacterized protein</fullName>
    </submittedName>
</protein>
<proteinExistence type="predicted"/>
<evidence type="ECO:0000313" key="3">
    <source>
        <dbReference type="EMBL" id="SPC93073.1"/>
    </source>
</evidence>
<reference evidence="3" key="1">
    <citation type="submission" date="2018-02" db="EMBL/GenBank/DDBJ databases">
        <authorList>
            <person name="Cohen D.B."/>
            <person name="Kent A.D."/>
        </authorList>
    </citation>
    <scope>NUCLEOTIDE SEQUENCE</scope>
</reference>
<dbReference type="AlphaFoldDB" id="A0A2N9G0P0"/>
<evidence type="ECO:0000256" key="2">
    <source>
        <dbReference type="SAM" id="Phobius"/>
    </source>
</evidence>
<organism evidence="3">
    <name type="scientific">Fagus sylvatica</name>
    <name type="common">Beechnut</name>
    <dbReference type="NCBI Taxonomy" id="28930"/>
    <lineage>
        <taxon>Eukaryota</taxon>
        <taxon>Viridiplantae</taxon>
        <taxon>Streptophyta</taxon>
        <taxon>Embryophyta</taxon>
        <taxon>Tracheophyta</taxon>
        <taxon>Spermatophyta</taxon>
        <taxon>Magnoliopsida</taxon>
        <taxon>eudicotyledons</taxon>
        <taxon>Gunneridae</taxon>
        <taxon>Pentapetalae</taxon>
        <taxon>rosids</taxon>
        <taxon>fabids</taxon>
        <taxon>Fagales</taxon>
        <taxon>Fagaceae</taxon>
        <taxon>Fagus</taxon>
    </lineage>
</organism>
<gene>
    <name evidence="3" type="ORF">FSB_LOCUS20955</name>
</gene>
<feature type="compositionally biased region" description="Low complexity" evidence="1">
    <location>
        <begin position="18"/>
        <end position="30"/>
    </location>
</feature>
<feature type="transmembrane region" description="Helical" evidence="2">
    <location>
        <begin position="76"/>
        <end position="97"/>
    </location>
</feature>
<dbReference type="EMBL" id="OIVN01001358">
    <property type="protein sequence ID" value="SPC93073.1"/>
    <property type="molecule type" value="Genomic_DNA"/>
</dbReference>
<accession>A0A2N9G0P0</accession>
<feature type="region of interest" description="Disordered" evidence="1">
    <location>
        <begin position="1"/>
        <end position="32"/>
    </location>
</feature>
<sequence length="175" mass="19891">MTTMKRSNPKFRRGLGTNGNSNSNGNGNNNDSDRFSSEVRVLSCVDYTIPYVQPGAIFIDDYPKCKRDGVQMRLQMVILMGLIWVPLQWPIPLLTMIPTSIHIHSRRKRGHLDQIWKKPCLARGVTLCPVNRFPIDFSIQPFAKLEEKNPDFLESCPDICLVEEVLSLRSKCCGP</sequence>
<keyword evidence="2" id="KW-1133">Transmembrane helix</keyword>
<name>A0A2N9G0P0_FAGSY</name>
<keyword evidence="2" id="KW-0812">Transmembrane</keyword>
<evidence type="ECO:0000256" key="1">
    <source>
        <dbReference type="SAM" id="MobiDB-lite"/>
    </source>
</evidence>